<gene>
    <name evidence="2" type="ORF">B1A74_12665</name>
</gene>
<dbReference type="Pfam" id="PF02643">
    <property type="entry name" value="DUF192"/>
    <property type="match status" value="1"/>
</dbReference>
<dbReference type="InterPro" id="IPR003795">
    <property type="entry name" value="DUF192"/>
</dbReference>
<dbReference type="Gene3D" id="2.60.120.1140">
    <property type="entry name" value="Protein of unknown function DUF192"/>
    <property type="match status" value="1"/>
</dbReference>
<sequence length="166" mass="18047">MSRRPAHAGFAHGMAAFGLAALLVFGGPAAAQNTAPSGLPETALEIGGRTLTVEIAADDASRRQGLMFRDELAEDRGMLFVWDRADRRAMWMRNTLIPLDVAFIDGDGEITNVETMAPETTRMHWSAAPIEYALEVNAEWFARHGIEAGDRIPGLDAAREEAARGR</sequence>
<comment type="caution">
    <text evidence="2">The sequence shown here is derived from an EMBL/GenBank/DDBJ whole genome shotgun (WGS) entry which is preliminary data.</text>
</comment>
<dbReference type="InterPro" id="IPR038695">
    <property type="entry name" value="Saro_0823-like_sf"/>
</dbReference>
<feature type="signal peptide" evidence="1">
    <location>
        <begin position="1"/>
        <end position="31"/>
    </location>
</feature>
<keyword evidence="3" id="KW-1185">Reference proteome</keyword>
<evidence type="ECO:0000313" key="3">
    <source>
        <dbReference type="Proteomes" id="UP000189177"/>
    </source>
</evidence>
<name>A0A1V2ZW92_9GAMM</name>
<accession>A0A1V2ZW92</accession>
<dbReference type="PANTHER" id="PTHR37953:SF1">
    <property type="entry name" value="UPF0127 PROTEIN MJ1496"/>
    <property type="match status" value="1"/>
</dbReference>
<evidence type="ECO:0000313" key="2">
    <source>
        <dbReference type="EMBL" id="OOC09103.1"/>
    </source>
</evidence>
<feature type="chain" id="PRO_5013296474" description="DUF192 domain-containing protein" evidence="1">
    <location>
        <begin position="32"/>
        <end position="166"/>
    </location>
</feature>
<dbReference type="PANTHER" id="PTHR37953">
    <property type="entry name" value="UPF0127 PROTEIN MJ1496"/>
    <property type="match status" value="1"/>
</dbReference>
<evidence type="ECO:0008006" key="4">
    <source>
        <dbReference type="Google" id="ProtNLM"/>
    </source>
</evidence>
<protein>
    <recommendedName>
        <fullName evidence="4">DUF192 domain-containing protein</fullName>
    </recommendedName>
</protein>
<proteinExistence type="predicted"/>
<dbReference type="Proteomes" id="UP000189177">
    <property type="component" value="Unassembled WGS sequence"/>
</dbReference>
<keyword evidence="1" id="KW-0732">Signal</keyword>
<dbReference type="STRING" id="252474.B1A74_12665"/>
<reference evidence="2 3" key="1">
    <citation type="submission" date="2017-02" db="EMBL/GenBank/DDBJ databases">
        <title>Genomic diversity within the haloalkaliphilic genus Thioalkalivibrio.</title>
        <authorList>
            <person name="Ahn A.-C."/>
            <person name="Meier-Kolthoff J."/>
            <person name="Overmars L."/>
            <person name="Richter M."/>
            <person name="Woyke T."/>
            <person name="Sorokin D.Y."/>
            <person name="Muyzer G."/>
        </authorList>
    </citation>
    <scope>NUCLEOTIDE SEQUENCE [LARGE SCALE GENOMIC DNA]</scope>
    <source>
        <strain evidence="2 3">HL17</strain>
    </source>
</reference>
<evidence type="ECO:0000256" key="1">
    <source>
        <dbReference type="SAM" id="SignalP"/>
    </source>
</evidence>
<organism evidence="2 3">
    <name type="scientific">Thioalkalivibrio halophilus</name>
    <dbReference type="NCBI Taxonomy" id="252474"/>
    <lineage>
        <taxon>Bacteria</taxon>
        <taxon>Pseudomonadati</taxon>
        <taxon>Pseudomonadota</taxon>
        <taxon>Gammaproteobacteria</taxon>
        <taxon>Chromatiales</taxon>
        <taxon>Ectothiorhodospiraceae</taxon>
        <taxon>Thioalkalivibrio</taxon>
    </lineage>
</organism>
<dbReference type="EMBL" id="MUZR01000062">
    <property type="protein sequence ID" value="OOC09103.1"/>
    <property type="molecule type" value="Genomic_DNA"/>
</dbReference>
<dbReference type="AlphaFoldDB" id="A0A1V2ZW92"/>